<feature type="non-terminal residue" evidence="1">
    <location>
        <position position="1"/>
    </location>
</feature>
<dbReference type="AlphaFoldDB" id="A0A813E9F9"/>
<reference evidence="1" key="1">
    <citation type="submission" date="2021-02" db="EMBL/GenBank/DDBJ databases">
        <authorList>
            <person name="Dougan E. K."/>
            <person name="Rhodes N."/>
            <person name="Thang M."/>
            <person name="Chan C."/>
        </authorList>
    </citation>
    <scope>NUCLEOTIDE SEQUENCE</scope>
</reference>
<organism evidence="1 2">
    <name type="scientific">Polarella glacialis</name>
    <name type="common">Dinoflagellate</name>
    <dbReference type="NCBI Taxonomy" id="89957"/>
    <lineage>
        <taxon>Eukaryota</taxon>
        <taxon>Sar</taxon>
        <taxon>Alveolata</taxon>
        <taxon>Dinophyceae</taxon>
        <taxon>Suessiales</taxon>
        <taxon>Suessiaceae</taxon>
        <taxon>Polarella</taxon>
    </lineage>
</organism>
<sequence length="70" mass="7636">DLFRGLALLGPKLEQMSGQLDLLSAEFGEQKSALQGKASAAEVATAGKTEQLETDNQRFYAHVEEQLRSL</sequence>
<name>A0A813E9F9_POLGL</name>
<feature type="non-terminal residue" evidence="1">
    <location>
        <position position="70"/>
    </location>
</feature>
<dbReference type="Proteomes" id="UP000654075">
    <property type="component" value="Unassembled WGS sequence"/>
</dbReference>
<accession>A0A813E9F9</accession>
<comment type="caution">
    <text evidence="1">The sequence shown here is derived from an EMBL/GenBank/DDBJ whole genome shotgun (WGS) entry which is preliminary data.</text>
</comment>
<keyword evidence="2" id="KW-1185">Reference proteome</keyword>
<gene>
    <name evidence="1" type="ORF">PGLA1383_LOCUS16172</name>
</gene>
<evidence type="ECO:0000313" key="1">
    <source>
        <dbReference type="EMBL" id="CAE8597738.1"/>
    </source>
</evidence>
<evidence type="ECO:0000313" key="2">
    <source>
        <dbReference type="Proteomes" id="UP000654075"/>
    </source>
</evidence>
<protein>
    <submittedName>
        <fullName evidence="1">Uncharacterized protein</fullName>
    </submittedName>
</protein>
<proteinExistence type="predicted"/>
<dbReference type="EMBL" id="CAJNNV010009722">
    <property type="protein sequence ID" value="CAE8597738.1"/>
    <property type="molecule type" value="Genomic_DNA"/>
</dbReference>